<accession>A0A5K7S7C2</accession>
<proteinExistence type="inferred from homology"/>
<dbReference type="EC" id="3.2.1.51" evidence="3"/>
<dbReference type="KEGG" id="anf:AQPE_1488"/>
<evidence type="ECO:0000256" key="2">
    <source>
        <dbReference type="ARBA" id="ARBA00007951"/>
    </source>
</evidence>
<evidence type="ECO:0000256" key="4">
    <source>
        <dbReference type="ARBA" id="ARBA00022729"/>
    </source>
</evidence>
<dbReference type="GO" id="GO:0004560">
    <property type="term" value="F:alpha-L-fucosidase activity"/>
    <property type="evidence" value="ECO:0007669"/>
    <property type="project" value="InterPro"/>
</dbReference>
<gene>
    <name evidence="8" type="ORF">AQPE_1488</name>
</gene>
<dbReference type="GO" id="GO:0006004">
    <property type="term" value="P:fucose metabolic process"/>
    <property type="evidence" value="ECO:0007669"/>
    <property type="project" value="InterPro"/>
</dbReference>
<dbReference type="InterPro" id="IPR017853">
    <property type="entry name" value="GH"/>
</dbReference>
<evidence type="ECO:0000256" key="3">
    <source>
        <dbReference type="ARBA" id="ARBA00012662"/>
    </source>
</evidence>
<comment type="function">
    <text evidence="1">Alpha-L-fucosidase is responsible for hydrolyzing the alpha-1,6-linked fucose joined to the reducing-end N-acetylglucosamine of the carbohydrate moieties of glycoproteins.</text>
</comment>
<evidence type="ECO:0000313" key="8">
    <source>
        <dbReference type="EMBL" id="BBE17339.1"/>
    </source>
</evidence>
<keyword evidence="9" id="KW-1185">Reference proteome</keyword>
<evidence type="ECO:0000256" key="1">
    <source>
        <dbReference type="ARBA" id="ARBA00004071"/>
    </source>
</evidence>
<dbReference type="EMBL" id="AP018694">
    <property type="protein sequence ID" value="BBE17339.1"/>
    <property type="molecule type" value="Genomic_DNA"/>
</dbReference>
<reference evidence="8" key="1">
    <citation type="journal article" date="2020" name="Int. J. Syst. Evol. Microbiol.">
        <title>Aquipluma nitroreducens gen. nov. sp. nov., a novel facultatively anaerobic bacterium isolated from a freshwater lake.</title>
        <authorList>
            <person name="Watanabe M."/>
            <person name="Kojima H."/>
            <person name="Fukui M."/>
        </authorList>
    </citation>
    <scope>NUCLEOTIDE SEQUENCE</scope>
    <source>
        <strain evidence="8">MeG22</strain>
    </source>
</reference>
<keyword evidence="5" id="KW-0378">Hydrolase</keyword>
<comment type="similarity">
    <text evidence="2">Belongs to the glycosyl hydrolase 29 family.</text>
</comment>
<sequence length="467" mass="53833">MKRRDVFKTAAALAVTPFISPWAEAINLTSQINIPEKNSDGIKRFGDGRDWFFENRYGMFVHWGLYSIPGWHEQHQWRARMPRAEYEKLAKQWNPTKFNPEQWLDLMEEAGMKYITLTTKHHDGFCLWDSKQTTFNTINTPYKRDVLGMLSDACHKRNIPLCLYYSIADWNQPNYPNQGRHHELPVQPQDSPDWDKYMEFLKAQVSELCTNYGEIHGFWWDMNVPTYKDPAVNAMIRKLQPKAVINNRGFDDGDFGTPERDYDNIAAEARSFDRLTEACQSVGMESWGYKKDEDYYTDRHLISSIDRYLARDANYLLNVGPTGEGIIPKDAADILRRIGTWKKSAYESYHQVQTDSNIVSATGVIVTKRDQTVYIHLNKVPVGTGLKLKPINVMPTKATLLNNGNPIDCAVNLCPSDHSTQQPYLRLRNLPANELANSVLIAKLEFDRPLDKIGIEYKPETNIELTK</sequence>
<dbReference type="PANTHER" id="PTHR10030">
    <property type="entry name" value="ALPHA-L-FUCOSIDASE"/>
    <property type="match status" value="1"/>
</dbReference>
<dbReference type="Gene3D" id="3.20.20.80">
    <property type="entry name" value="Glycosidases"/>
    <property type="match status" value="1"/>
</dbReference>
<dbReference type="PANTHER" id="PTHR10030:SF37">
    <property type="entry name" value="ALPHA-L-FUCOSIDASE-RELATED"/>
    <property type="match status" value="1"/>
</dbReference>
<dbReference type="InterPro" id="IPR057739">
    <property type="entry name" value="Glyco_hydro_29_N"/>
</dbReference>
<dbReference type="PRINTS" id="PR00741">
    <property type="entry name" value="GLHYDRLASE29"/>
</dbReference>
<dbReference type="AlphaFoldDB" id="A0A5K7S7C2"/>
<dbReference type="GO" id="GO:0016139">
    <property type="term" value="P:glycoside catabolic process"/>
    <property type="evidence" value="ECO:0007669"/>
    <property type="project" value="TreeGrafter"/>
</dbReference>
<dbReference type="InterPro" id="IPR000933">
    <property type="entry name" value="Glyco_hydro_29"/>
</dbReference>
<dbReference type="GO" id="GO:0005764">
    <property type="term" value="C:lysosome"/>
    <property type="evidence" value="ECO:0007669"/>
    <property type="project" value="TreeGrafter"/>
</dbReference>
<organism evidence="8 9">
    <name type="scientific">Aquipluma nitroreducens</name>
    <dbReference type="NCBI Taxonomy" id="2010828"/>
    <lineage>
        <taxon>Bacteria</taxon>
        <taxon>Pseudomonadati</taxon>
        <taxon>Bacteroidota</taxon>
        <taxon>Bacteroidia</taxon>
        <taxon>Marinilabiliales</taxon>
        <taxon>Prolixibacteraceae</taxon>
        <taxon>Aquipluma</taxon>
    </lineage>
</organism>
<dbReference type="Proteomes" id="UP001193389">
    <property type="component" value="Chromosome"/>
</dbReference>
<evidence type="ECO:0000256" key="5">
    <source>
        <dbReference type="ARBA" id="ARBA00022801"/>
    </source>
</evidence>
<feature type="domain" description="Glycoside hydrolase family 29 N-terminal" evidence="7">
    <location>
        <begin position="49"/>
        <end position="343"/>
    </location>
</feature>
<dbReference type="Pfam" id="PF01120">
    <property type="entry name" value="Alpha_L_fucos"/>
    <property type="match status" value="1"/>
</dbReference>
<dbReference type="SUPFAM" id="SSF51445">
    <property type="entry name" value="(Trans)glycosidases"/>
    <property type="match status" value="1"/>
</dbReference>
<name>A0A5K7S7C2_9BACT</name>
<evidence type="ECO:0000313" key="9">
    <source>
        <dbReference type="Proteomes" id="UP001193389"/>
    </source>
</evidence>
<evidence type="ECO:0000259" key="7">
    <source>
        <dbReference type="Pfam" id="PF01120"/>
    </source>
</evidence>
<evidence type="ECO:0000256" key="6">
    <source>
        <dbReference type="ARBA" id="ARBA00023295"/>
    </source>
</evidence>
<dbReference type="InterPro" id="IPR016286">
    <property type="entry name" value="FUC_metazoa-typ"/>
</dbReference>
<protein>
    <recommendedName>
        <fullName evidence="3">alpha-L-fucosidase</fullName>
        <ecNumber evidence="3">3.2.1.51</ecNumber>
    </recommendedName>
</protein>
<keyword evidence="6" id="KW-0326">Glycosidase</keyword>
<dbReference type="SMART" id="SM00812">
    <property type="entry name" value="Alpha_L_fucos"/>
    <property type="match status" value="1"/>
</dbReference>
<keyword evidence="4" id="KW-0732">Signal</keyword>
<dbReference type="RefSeq" id="WP_318350348.1">
    <property type="nucleotide sequence ID" value="NZ_AP018694.1"/>
</dbReference>